<organism evidence="2 3">
    <name type="scientific">Advenella kashmirensis</name>
    <dbReference type="NCBI Taxonomy" id="310575"/>
    <lineage>
        <taxon>Bacteria</taxon>
        <taxon>Pseudomonadati</taxon>
        <taxon>Pseudomonadota</taxon>
        <taxon>Betaproteobacteria</taxon>
        <taxon>Burkholderiales</taxon>
        <taxon>Alcaligenaceae</taxon>
    </lineage>
</organism>
<evidence type="ECO:0000313" key="3">
    <source>
        <dbReference type="Proteomes" id="UP000264036"/>
    </source>
</evidence>
<sequence>MAHSACGFPVANTTGYALTIRQNDVAINPFNCRYLHFSACMPRHYSVNYVNDSLPEAPMRVTLSPYLNFDGQCRQALTLYHACFGGELKFQTVADSPPMPSGPDCAAALLHPQAIMHGHLVNQDFMIQGTDMSGPEGYRPGNDYGFGVSLDSEDSLRRCVEILAGGGTIAVPPGPTPWADLFAALTDRFGKIWYLNYFGSKSPQ</sequence>
<dbReference type="Pfam" id="PF00903">
    <property type="entry name" value="Glyoxalase"/>
    <property type="match status" value="1"/>
</dbReference>
<dbReference type="InterPro" id="IPR004360">
    <property type="entry name" value="Glyas_Fos-R_dOase_dom"/>
</dbReference>
<accession>A0A356LEW6</accession>
<dbReference type="EMBL" id="DOEK01000024">
    <property type="protein sequence ID" value="HBP29526.1"/>
    <property type="molecule type" value="Genomic_DNA"/>
</dbReference>
<comment type="caution">
    <text evidence="2">The sequence shown here is derived from an EMBL/GenBank/DDBJ whole genome shotgun (WGS) entry which is preliminary data.</text>
</comment>
<gene>
    <name evidence="2" type="ORF">DD666_08945</name>
</gene>
<evidence type="ECO:0000259" key="1">
    <source>
        <dbReference type="Pfam" id="PF00903"/>
    </source>
</evidence>
<feature type="domain" description="Glyoxalase/fosfomycin resistance/dioxygenase" evidence="1">
    <location>
        <begin position="69"/>
        <end position="190"/>
    </location>
</feature>
<dbReference type="AlphaFoldDB" id="A0A356LEW6"/>
<dbReference type="PANTHER" id="PTHR33990:SF1">
    <property type="entry name" value="PROTEIN YJDN"/>
    <property type="match status" value="1"/>
</dbReference>
<reference evidence="2 3" key="1">
    <citation type="journal article" date="2018" name="Nat. Biotechnol.">
        <title>A standardized bacterial taxonomy based on genome phylogeny substantially revises the tree of life.</title>
        <authorList>
            <person name="Parks D.H."/>
            <person name="Chuvochina M."/>
            <person name="Waite D.W."/>
            <person name="Rinke C."/>
            <person name="Skarshewski A."/>
            <person name="Chaumeil P.A."/>
            <person name="Hugenholtz P."/>
        </authorList>
    </citation>
    <scope>NUCLEOTIDE SEQUENCE [LARGE SCALE GENOMIC DNA]</scope>
    <source>
        <strain evidence="2">UBA10707</strain>
    </source>
</reference>
<protein>
    <recommendedName>
        <fullName evidence="1">Glyoxalase/fosfomycin resistance/dioxygenase domain-containing protein</fullName>
    </recommendedName>
</protein>
<dbReference type="InterPro" id="IPR028973">
    <property type="entry name" value="PhnB-like"/>
</dbReference>
<dbReference type="PANTHER" id="PTHR33990">
    <property type="entry name" value="PROTEIN YJDN-RELATED"/>
    <property type="match status" value="1"/>
</dbReference>
<evidence type="ECO:0000313" key="2">
    <source>
        <dbReference type="EMBL" id="HBP29526.1"/>
    </source>
</evidence>
<name>A0A356LEW6_9BURK</name>
<dbReference type="Gene3D" id="3.10.180.10">
    <property type="entry name" value="2,3-Dihydroxybiphenyl 1,2-Dioxygenase, domain 1"/>
    <property type="match status" value="1"/>
</dbReference>
<dbReference type="CDD" id="cd06588">
    <property type="entry name" value="PhnB_like"/>
    <property type="match status" value="1"/>
</dbReference>
<proteinExistence type="predicted"/>
<dbReference type="SUPFAM" id="SSF54593">
    <property type="entry name" value="Glyoxalase/Bleomycin resistance protein/Dihydroxybiphenyl dioxygenase"/>
    <property type="match status" value="1"/>
</dbReference>
<dbReference type="Proteomes" id="UP000264036">
    <property type="component" value="Unassembled WGS sequence"/>
</dbReference>
<dbReference type="InterPro" id="IPR029068">
    <property type="entry name" value="Glyas_Bleomycin-R_OHBP_Dase"/>
</dbReference>